<dbReference type="PANTHER" id="PTHR12215:SF10">
    <property type="entry name" value="L-AMINOADIPATE-SEMIALDEHYDE DEHYDROGENASE-PHOSPHOPANTETHEINYL TRANSFERASE"/>
    <property type="match status" value="1"/>
</dbReference>
<dbReference type="SUPFAM" id="SSF56214">
    <property type="entry name" value="4'-phosphopantetheinyl transferase"/>
    <property type="match status" value="2"/>
</dbReference>
<name>A0A4Q6Y8Z8_9SPHN</name>
<protein>
    <submittedName>
        <fullName evidence="5">4'-phosphopantetheinyl transferase superfamily protein</fullName>
    </submittedName>
</protein>
<evidence type="ECO:0000313" key="5">
    <source>
        <dbReference type="EMBL" id="RZF65836.1"/>
    </source>
</evidence>
<feature type="domain" description="4'-phosphopantetheinyl transferase N-terminal" evidence="4">
    <location>
        <begin position="43"/>
        <end position="125"/>
    </location>
</feature>
<dbReference type="Pfam" id="PF22624">
    <property type="entry name" value="AASDHPPT_N"/>
    <property type="match status" value="1"/>
</dbReference>
<organism evidence="5 6">
    <name type="scientific">Sphingomonas populi</name>
    <dbReference type="NCBI Taxonomy" id="2484750"/>
    <lineage>
        <taxon>Bacteria</taxon>
        <taxon>Pseudomonadati</taxon>
        <taxon>Pseudomonadota</taxon>
        <taxon>Alphaproteobacteria</taxon>
        <taxon>Sphingomonadales</taxon>
        <taxon>Sphingomonadaceae</taxon>
        <taxon>Sphingomonas</taxon>
    </lineage>
</organism>
<evidence type="ECO:0000259" key="4">
    <source>
        <dbReference type="Pfam" id="PF22624"/>
    </source>
</evidence>
<dbReference type="GO" id="GO:0000287">
    <property type="term" value="F:magnesium ion binding"/>
    <property type="evidence" value="ECO:0007669"/>
    <property type="project" value="InterPro"/>
</dbReference>
<dbReference type="Pfam" id="PF01648">
    <property type="entry name" value="ACPS"/>
    <property type="match status" value="1"/>
</dbReference>
<accession>A0A4Q6Y8Z8</accession>
<dbReference type="Proteomes" id="UP000292085">
    <property type="component" value="Unassembled WGS sequence"/>
</dbReference>
<dbReference type="AlphaFoldDB" id="A0A4Q6Y8Z8"/>
<gene>
    <name evidence="5" type="ORF">EWE75_04050</name>
</gene>
<dbReference type="PANTHER" id="PTHR12215">
    <property type="entry name" value="PHOSPHOPANTETHEINE TRANSFERASE"/>
    <property type="match status" value="1"/>
</dbReference>
<reference evidence="5 6" key="1">
    <citation type="submission" date="2019-02" db="EMBL/GenBank/DDBJ databases">
        <authorList>
            <person name="Li Y."/>
        </authorList>
    </citation>
    <scope>NUCLEOTIDE SEQUENCE [LARGE SCALE GENOMIC DNA]</scope>
    <source>
        <strain evidence="5 6">3-7</strain>
    </source>
</reference>
<dbReference type="InterPro" id="IPR055066">
    <property type="entry name" value="AASDHPPT_N"/>
</dbReference>
<evidence type="ECO:0000256" key="2">
    <source>
        <dbReference type="ARBA" id="ARBA00022679"/>
    </source>
</evidence>
<evidence type="ECO:0000256" key="1">
    <source>
        <dbReference type="ARBA" id="ARBA00010990"/>
    </source>
</evidence>
<dbReference type="GO" id="GO:0008897">
    <property type="term" value="F:holo-[acyl-carrier-protein] synthase activity"/>
    <property type="evidence" value="ECO:0007669"/>
    <property type="project" value="InterPro"/>
</dbReference>
<dbReference type="InterPro" id="IPR037143">
    <property type="entry name" value="4-PPantetheinyl_Trfase_dom_sf"/>
</dbReference>
<evidence type="ECO:0000313" key="6">
    <source>
        <dbReference type="Proteomes" id="UP000292085"/>
    </source>
</evidence>
<keyword evidence="6" id="KW-1185">Reference proteome</keyword>
<dbReference type="OrthoDB" id="9808281at2"/>
<proteinExistence type="inferred from homology"/>
<keyword evidence="2 5" id="KW-0808">Transferase</keyword>
<comment type="caution">
    <text evidence="5">The sequence shown here is derived from an EMBL/GenBank/DDBJ whole genome shotgun (WGS) entry which is preliminary data.</text>
</comment>
<dbReference type="Gene3D" id="3.90.470.20">
    <property type="entry name" value="4'-phosphopantetheinyl transferase domain"/>
    <property type="match status" value="2"/>
</dbReference>
<dbReference type="InterPro" id="IPR050559">
    <property type="entry name" value="P-Pant_transferase_sf"/>
</dbReference>
<feature type="domain" description="4'-phosphopantetheinyl transferase" evidence="3">
    <location>
        <begin position="131"/>
        <end position="205"/>
    </location>
</feature>
<sequence>MSIPSPICCARGWRGRMPRRRSSAAPERVAVADLYFGSLDVAEDELERLAKLLDPAERARAARFAFARDRRRFIVRRARLRETLAMATGAAAERLVYTENAYGKPALAGGPKFSASHSHELWVVAVSDRELGVDLEYHQPEIDWRDLAAGLFGAGECAALDALAEDDAIRGFFDCWARKEAFVKAIGMGLSYPLDAFAVSVTPEARLLAGAEGWRIAGFALAEGYSGALVIADDGAPVRIATPPHRSP</sequence>
<comment type="similarity">
    <text evidence="1">Belongs to the P-Pant transferase superfamily. Gsp/Sfp/HetI/AcpT family.</text>
</comment>
<dbReference type="GO" id="GO:0019878">
    <property type="term" value="P:lysine biosynthetic process via aminoadipic acid"/>
    <property type="evidence" value="ECO:0007669"/>
    <property type="project" value="TreeGrafter"/>
</dbReference>
<evidence type="ECO:0000259" key="3">
    <source>
        <dbReference type="Pfam" id="PF01648"/>
    </source>
</evidence>
<dbReference type="GO" id="GO:0005829">
    <property type="term" value="C:cytosol"/>
    <property type="evidence" value="ECO:0007669"/>
    <property type="project" value="TreeGrafter"/>
</dbReference>
<dbReference type="InterPro" id="IPR008278">
    <property type="entry name" value="4-PPantetheinyl_Trfase_dom"/>
</dbReference>
<dbReference type="EMBL" id="SGIS01000004">
    <property type="protein sequence ID" value="RZF65836.1"/>
    <property type="molecule type" value="Genomic_DNA"/>
</dbReference>